<name>A0AAN9NX58_PSOTE</name>
<organism evidence="1 2">
    <name type="scientific">Psophocarpus tetragonolobus</name>
    <name type="common">Winged bean</name>
    <name type="synonym">Dolichos tetragonolobus</name>
    <dbReference type="NCBI Taxonomy" id="3891"/>
    <lineage>
        <taxon>Eukaryota</taxon>
        <taxon>Viridiplantae</taxon>
        <taxon>Streptophyta</taxon>
        <taxon>Embryophyta</taxon>
        <taxon>Tracheophyta</taxon>
        <taxon>Spermatophyta</taxon>
        <taxon>Magnoliopsida</taxon>
        <taxon>eudicotyledons</taxon>
        <taxon>Gunneridae</taxon>
        <taxon>Pentapetalae</taxon>
        <taxon>rosids</taxon>
        <taxon>fabids</taxon>
        <taxon>Fabales</taxon>
        <taxon>Fabaceae</taxon>
        <taxon>Papilionoideae</taxon>
        <taxon>50 kb inversion clade</taxon>
        <taxon>NPAAA clade</taxon>
        <taxon>indigoferoid/millettioid clade</taxon>
        <taxon>Phaseoleae</taxon>
        <taxon>Psophocarpus</taxon>
    </lineage>
</organism>
<accession>A0AAN9NX58</accession>
<evidence type="ECO:0000313" key="1">
    <source>
        <dbReference type="EMBL" id="KAK7381015.1"/>
    </source>
</evidence>
<protein>
    <submittedName>
        <fullName evidence="1">Uncharacterized protein</fullName>
    </submittedName>
</protein>
<gene>
    <name evidence="1" type="ORF">VNO78_33539</name>
</gene>
<comment type="caution">
    <text evidence="1">The sequence shown here is derived from an EMBL/GenBank/DDBJ whole genome shotgun (WGS) entry which is preliminary data.</text>
</comment>
<dbReference type="EMBL" id="JAYMYS010000009">
    <property type="protein sequence ID" value="KAK7381015.1"/>
    <property type="molecule type" value="Genomic_DNA"/>
</dbReference>
<dbReference type="AlphaFoldDB" id="A0AAN9NX58"/>
<proteinExistence type="predicted"/>
<dbReference type="Proteomes" id="UP001386955">
    <property type="component" value="Unassembled WGS sequence"/>
</dbReference>
<sequence>MPVLAMDLLSGFRCTEENVAIVEEWANNGGVMRRLNSELNKGDQLGRDRETRENLGCEYASNNNGMDVWARNGLELSQGGESPCGVERLMWNWKLEY</sequence>
<reference evidence="1 2" key="1">
    <citation type="submission" date="2024-01" db="EMBL/GenBank/DDBJ databases">
        <title>The genomes of 5 underutilized Papilionoideae crops provide insights into root nodulation and disease resistanc.</title>
        <authorList>
            <person name="Jiang F."/>
        </authorList>
    </citation>
    <scope>NUCLEOTIDE SEQUENCE [LARGE SCALE GENOMIC DNA]</scope>
    <source>
        <strain evidence="1">DUOXIRENSHENG_FW03</strain>
        <tissue evidence="1">Leaves</tissue>
    </source>
</reference>
<evidence type="ECO:0000313" key="2">
    <source>
        <dbReference type="Proteomes" id="UP001386955"/>
    </source>
</evidence>
<keyword evidence="2" id="KW-1185">Reference proteome</keyword>